<feature type="transmembrane region" description="Helical" evidence="2">
    <location>
        <begin position="21"/>
        <end position="46"/>
    </location>
</feature>
<protein>
    <submittedName>
        <fullName evidence="3">Uncharacterized protein</fullName>
    </submittedName>
</protein>
<keyword evidence="2" id="KW-0472">Membrane</keyword>
<dbReference type="EnsemblMetazoa" id="tetur97g00030.1">
    <property type="protein sequence ID" value="tetur97g00030.1"/>
    <property type="gene ID" value="tetur97g00030"/>
</dbReference>
<dbReference type="GeneID" id="107370610"/>
<evidence type="ECO:0000256" key="1">
    <source>
        <dbReference type="SAM" id="MobiDB-lite"/>
    </source>
</evidence>
<name>T1L6M7_TETUR</name>
<keyword evidence="2" id="KW-1133">Transmembrane helix</keyword>
<evidence type="ECO:0000313" key="3">
    <source>
        <dbReference type="EnsemblMetazoa" id="tetur97g00030.1"/>
    </source>
</evidence>
<dbReference type="EMBL" id="CAEY01001987">
    <property type="status" value="NOT_ANNOTATED_CDS"/>
    <property type="molecule type" value="Genomic_DNA"/>
</dbReference>
<dbReference type="RefSeq" id="XP_025018360.1">
    <property type="nucleotide sequence ID" value="XM_025162592.1"/>
</dbReference>
<reference evidence="4" key="1">
    <citation type="submission" date="2011-08" db="EMBL/GenBank/DDBJ databases">
        <authorList>
            <person name="Rombauts S."/>
        </authorList>
    </citation>
    <scope>NUCLEOTIDE SEQUENCE</scope>
    <source>
        <strain evidence="4">London</strain>
    </source>
</reference>
<dbReference type="HOGENOM" id="CLU_073949_0_0_1"/>
<proteinExistence type="predicted"/>
<feature type="region of interest" description="Disordered" evidence="1">
    <location>
        <begin position="101"/>
        <end position="131"/>
    </location>
</feature>
<evidence type="ECO:0000313" key="4">
    <source>
        <dbReference type="Proteomes" id="UP000015104"/>
    </source>
</evidence>
<organism evidence="3 4">
    <name type="scientific">Tetranychus urticae</name>
    <name type="common">Two-spotted spider mite</name>
    <dbReference type="NCBI Taxonomy" id="32264"/>
    <lineage>
        <taxon>Eukaryota</taxon>
        <taxon>Metazoa</taxon>
        <taxon>Ecdysozoa</taxon>
        <taxon>Arthropoda</taxon>
        <taxon>Chelicerata</taxon>
        <taxon>Arachnida</taxon>
        <taxon>Acari</taxon>
        <taxon>Acariformes</taxon>
        <taxon>Trombidiformes</taxon>
        <taxon>Prostigmata</taxon>
        <taxon>Eleutherengona</taxon>
        <taxon>Raphignathae</taxon>
        <taxon>Tetranychoidea</taxon>
        <taxon>Tetranychidae</taxon>
        <taxon>Tetranychus</taxon>
    </lineage>
</organism>
<evidence type="ECO:0000256" key="2">
    <source>
        <dbReference type="SAM" id="Phobius"/>
    </source>
</evidence>
<reference evidence="3" key="2">
    <citation type="submission" date="2015-06" db="UniProtKB">
        <authorList>
            <consortium name="EnsemblMetazoa"/>
        </authorList>
    </citation>
    <scope>IDENTIFICATION</scope>
</reference>
<dbReference type="AlphaFoldDB" id="T1L6M7"/>
<accession>T1L6M7</accession>
<sequence>MLSLKRKFFFLFLWLSKRKSYYLLFFSYCAFLIMNFNPCNVVGFILNELSSQFPGLNASSPNIVEKDFANALISQIKARASSRLEVDEEICLDIDEQSDNEEEQLSSQSTSQSSSQQTSSSSSQEAGPSKRIAIDLRMTDARRTEIAAYARRYSFAKAATKFHKNKREIQAIVELEKKGGSRHSKCKKINDYCRFKFLQGRENGDIIHYWHIKSWALEKAREIDFADFRASSWWIAEFKGITES</sequence>
<keyword evidence="4" id="KW-1185">Reference proteome</keyword>
<keyword evidence="2" id="KW-0812">Transmembrane</keyword>
<feature type="compositionally biased region" description="Low complexity" evidence="1">
    <location>
        <begin position="106"/>
        <end position="124"/>
    </location>
</feature>
<dbReference type="Proteomes" id="UP000015104">
    <property type="component" value="Unassembled WGS sequence"/>
</dbReference>